<keyword evidence="4" id="KW-0732">Signal</keyword>
<evidence type="ECO:0000313" key="10">
    <source>
        <dbReference type="Proteomes" id="UP001161247"/>
    </source>
</evidence>
<dbReference type="EMBL" id="OX459124">
    <property type="protein sequence ID" value="CAI9112209.1"/>
    <property type="molecule type" value="Genomic_DNA"/>
</dbReference>
<evidence type="ECO:0000259" key="8">
    <source>
        <dbReference type="SMART" id="SM00856"/>
    </source>
</evidence>
<dbReference type="Gene3D" id="1.20.140.40">
    <property type="entry name" value="Invertase/pectin methylesterase inhibitor family protein"/>
    <property type="match status" value="1"/>
</dbReference>
<evidence type="ECO:0000256" key="1">
    <source>
        <dbReference type="ARBA" id="ARBA00006027"/>
    </source>
</evidence>
<dbReference type="PANTHER" id="PTHR31080">
    <property type="entry name" value="PECTINESTERASE INHIBITOR-LIKE"/>
    <property type="match status" value="1"/>
</dbReference>
<feature type="domain" description="Pectinesterase inhibitor" evidence="8">
    <location>
        <begin position="71"/>
        <end position="229"/>
    </location>
</feature>
<evidence type="ECO:0000256" key="2">
    <source>
        <dbReference type="ARBA" id="ARBA00007786"/>
    </source>
</evidence>
<keyword evidence="7" id="KW-0472">Membrane</keyword>
<keyword evidence="5" id="KW-1015">Disulfide bond</keyword>
<keyword evidence="10" id="KW-1185">Reference proteome</keyword>
<protein>
    <recommendedName>
        <fullName evidence="3">pectinesterase</fullName>
        <ecNumber evidence="3">3.1.1.11</ecNumber>
    </recommendedName>
</protein>
<dbReference type="AlphaFoldDB" id="A0AAV1DWC1"/>
<dbReference type="GO" id="GO:0004857">
    <property type="term" value="F:enzyme inhibitor activity"/>
    <property type="evidence" value="ECO:0007669"/>
    <property type="project" value="InterPro"/>
</dbReference>
<comment type="similarity">
    <text evidence="1">In the N-terminal section; belongs to the PMEI family.</text>
</comment>
<sequence>MESINFIKGYGKVSNPSEFQQQPPSKRRRTIVAASILISLTFIIAALIGTLIHHSVTEEAAEEPEHRLQSDPTDSLKIVCAVTEHLDSCINSISSLNDPPKSDPVHFFNLSLQVTLRELTNLSSLPKTLISKSNDARGDGALKDCAALFDDALSQVTQSAELMKAGKRAGEEKLLTEMKISDMLTWISAAMTDQDTCLDGLDEMGSTAVVEVRARVQKSTEYMSNNLAILNNLGNLLGKFGLQMP</sequence>
<reference evidence="9" key="1">
    <citation type="submission" date="2023-03" db="EMBL/GenBank/DDBJ databases">
        <authorList>
            <person name="Julca I."/>
        </authorList>
    </citation>
    <scope>NUCLEOTIDE SEQUENCE</scope>
</reference>
<dbReference type="EC" id="3.1.1.11" evidence="3"/>
<dbReference type="Proteomes" id="UP001161247">
    <property type="component" value="Chromosome 7"/>
</dbReference>
<proteinExistence type="inferred from homology"/>
<evidence type="ECO:0000313" key="9">
    <source>
        <dbReference type="EMBL" id="CAI9112209.1"/>
    </source>
</evidence>
<accession>A0AAV1DWC1</accession>
<gene>
    <name evidence="9" type="ORF">OLC1_LOCUS19446</name>
</gene>
<dbReference type="InterPro" id="IPR006501">
    <property type="entry name" value="Pectinesterase_inhib_dom"/>
</dbReference>
<feature type="transmembrane region" description="Helical" evidence="7">
    <location>
        <begin position="31"/>
        <end position="52"/>
    </location>
</feature>
<dbReference type="PANTHER" id="PTHR31080:SF303">
    <property type="entry name" value="PECTINESTERASE 1-LIKE"/>
    <property type="match status" value="1"/>
</dbReference>
<keyword evidence="6" id="KW-0325">Glycoprotein</keyword>
<evidence type="ECO:0000256" key="7">
    <source>
        <dbReference type="SAM" id="Phobius"/>
    </source>
</evidence>
<name>A0AAV1DWC1_OLDCO</name>
<evidence type="ECO:0000256" key="6">
    <source>
        <dbReference type="ARBA" id="ARBA00023180"/>
    </source>
</evidence>
<keyword evidence="7" id="KW-1133">Transmembrane helix</keyword>
<dbReference type="SUPFAM" id="SSF101148">
    <property type="entry name" value="Plant invertase/pectin methylesterase inhibitor"/>
    <property type="match status" value="1"/>
</dbReference>
<dbReference type="SMART" id="SM00856">
    <property type="entry name" value="PMEI"/>
    <property type="match status" value="1"/>
</dbReference>
<dbReference type="NCBIfam" id="TIGR01614">
    <property type="entry name" value="PME_inhib"/>
    <property type="match status" value="1"/>
</dbReference>
<dbReference type="GO" id="GO:0030599">
    <property type="term" value="F:pectinesterase activity"/>
    <property type="evidence" value="ECO:0007669"/>
    <property type="project" value="UniProtKB-EC"/>
</dbReference>
<dbReference type="InterPro" id="IPR035513">
    <property type="entry name" value="Invertase/methylesterase_inhib"/>
</dbReference>
<evidence type="ECO:0000256" key="4">
    <source>
        <dbReference type="ARBA" id="ARBA00022729"/>
    </source>
</evidence>
<comment type="similarity">
    <text evidence="2">In the C-terminal section; belongs to the pectinesterase family.</text>
</comment>
<dbReference type="FunFam" id="1.20.140.40:FF:000010">
    <property type="entry name" value="Pectinesterase"/>
    <property type="match status" value="1"/>
</dbReference>
<keyword evidence="7" id="KW-0812">Transmembrane</keyword>
<organism evidence="9 10">
    <name type="scientific">Oldenlandia corymbosa var. corymbosa</name>
    <dbReference type="NCBI Taxonomy" id="529605"/>
    <lineage>
        <taxon>Eukaryota</taxon>
        <taxon>Viridiplantae</taxon>
        <taxon>Streptophyta</taxon>
        <taxon>Embryophyta</taxon>
        <taxon>Tracheophyta</taxon>
        <taxon>Spermatophyta</taxon>
        <taxon>Magnoliopsida</taxon>
        <taxon>eudicotyledons</taxon>
        <taxon>Gunneridae</taxon>
        <taxon>Pentapetalae</taxon>
        <taxon>asterids</taxon>
        <taxon>lamiids</taxon>
        <taxon>Gentianales</taxon>
        <taxon>Rubiaceae</taxon>
        <taxon>Rubioideae</taxon>
        <taxon>Spermacoceae</taxon>
        <taxon>Hedyotis-Oldenlandia complex</taxon>
        <taxon>Oldenlandia</taxon>
    </lineage>
</organism>
<evidence type="ECO:0000256" key="5">
    <source>
        <dbReference type="ARBA" id="ARBA00023157"/>
    </source>
</evidence>
<dbReference type="InterPro" id="IPR051955">
    <property type="entry name" value="PME_Inhibitor"/>
</dbReference>
<dbReference type="CDD" id="cd15798">
    <property type="entry name" value="PMEI-like_3"/>
    <property type="match status" value="1"/>
</dbReference>
<dbReference type="Pfam" id="PF04043">
    <property type="entry name" value="PMEI"/>
    <property type="match status" value="1"/>
</dbReference>
<evidence type="ECO:0000256" key="3">
    <source>
        <dbReference type="ARBA" id="ARBA00013229"/>
    </source>
</evidence>